<dbReference type="Pfam" id="PF00005">
    <property type="entry name" value="ABC_tran"/>
    <property type="match status" value="1"/>
</dbReference>
<proteinExistence type="inferred from homology"/>
<evidence type="ECO:0000313" key="8">
    <source>
        <dbReference type="Proteomes" id="UP001081283"/>
    </source>
</evidence>
<protein>
    <recommendedName>
        <fullName evidence="5">Quaternary amine transport ATP-binding protein</fullName>
        <ecNumber evidence="5">7.6.2.9</ecNumber>
    </recommendedName>
</protein>
<comment type="subcellular location">
    <subcellularLocation>
        <location evidence="5">Cell inner membrane</location>
        <topology evidence="5">Peripheral membrane protein</topology>
    </subcellularLocation>
</comment>
<dbReference type="InterPro" id="IPR003439">
    <property type="entry name" value="ABC_transporter-like_ATP-bd"/>
</dbReference>
<reference evidence="7" key="1">
    <citation type="submission" date="2022-10" db="EMBL/GenBank/DDBJ databases">
        <title>Hoeflea sp. J2-29, isolated from marine algae.</title>
        <authorList>
            <person name="Kristyanto S."/>
            <person name="Kim J.M."/>
            <person name="Jeon C.O."/>
        </authorList>
    </citation>
    <scope>NUCLEOTIDE SEQUENCE</scope>
    <source>
        <strain evidence="7">J2-29</strain>
    </source>
</reference>
<dbReference type="NCBIfam" id="TIGR01186">
    <property type="entry name" value="proV"/>
    <property type="match status" value="1"/>
</dbReference>
<dbReference type="RefSeq" id="WP_267614512.1">
    <property type="nucleotide sequence ID" value="NZ_JAOVZQ010000001.1"/>
</dbReference>
<dbReference type="InterPro" id="IPR005892">
    <property type="entry name" value="Gly-betaine_transp_ATP-bd"/>
</dbReference>
<keyword evidence="8" id="KW-1185">Reference proteome</keyword>
<accession>A0ABT3YLB2</accession>
<dbReference type="Proteomes" id="UP001081283">
    <property type="component" value="Unassembled WGS sequence"/>
</dbReference>
<evidence type="ECO:0000256" key="1">
    <source>
        <dbReference type="ARBA" id="ARBA00005417"/>
    </source>
</evidence>
<gene>
    <name evidence="7" type="ORF">OEG82_22155</name>
</gene>
<dbReference type="PROSITE" id="PS00211">
    <property type="entry name" value="ABC_TRANSPORTER_1"/>
    <property type="match status" value="1"/>
</dbReference>
<dbReference type="InterPro" id="IPR003593">
    <property type="entry name" value="AAA+_ATPase"/>
</dbReference>
<evidence type="ECO:0000256" key="5">
    <source>
        <dbReference type="RuleBase" id="RU369116"/>
    </source>
</evidence>
<dbReference type="InterPro" id="IPR017871">
    <property type="entry name" value="ABC_transporter-like_CS"/>
</dbReference>
<comment type="catalytic activity">
    <reaction evidence="5">
        <text>a quaternary ammonium(out) + ATP + H2O = a quaternary ammonium(in) + ADP + phosphate + H(+)</text>
        <dbReference type="Rhea" id="RHEA:11036"/>
        <dbReference type="ChEBI" id="CHEBI:15377"/>
        <dbReference type="ChEBI" id="CHEBI:15378"/>
        <dbReference type="ChEBI" id="CHEBI:30616"/>
        <dbReference type="ChEBI" id="CHEBI:35267"/>
        <dbReference type="ChEBI" id="CHEBI:43474"/>
        <dbReference type="ChEBI" id="CHEBI:456216"/>
    </reaction>
</comment>
<dbReference type="PANTHER" id="PTHR43869:SF1">
    <property type="entry name" value="GLYCINE BETAINE_PROLINE BETAINE TRANSPORT SYSTEM ATP-BINDING PROTEIN PROV"/>
    <property type="match status" value="1"/>
</dbReference>
<evidence type="ECO:0000259" key="6">
    <source>
        <dbReference type="PROSITE" id="PS50893"/>
    </source>
</evidence>
<dbReference type="InterPro" id="IPR051921">
    <property type="entry name" value="ABC_osmolyte_uptake_ATP-bind"/>
</dbReference>
<dbReference type="SMART" id="SM00382">
    <property type="entry name" value="AAA"/>
    <property type="match status" value="1"/>
</dbReference>
<dbReference type="Gene3D" id="3.40.50.300">
    <property type="entry name" value="P-loop containing nucleotide triphosphate hydrolases"/>
    <property type="match status" value="1"/>
</dbReference>
<comment type="caution">
    <text evidence="7">The sequence shown here is derived from an EMBL/GenBank/DDBJ whole genome shotgun (WGS) entry which is preliminary data.</text>
</comment>
<keyword evidence="2 5" id="KW-0813">Transport</keyword>
<dbReference type="PANTHER" id="PTHR43869">
    <property type="entry name" value="GLYCINE BETAINE/PROLINE BETAINE TRANSPORT SYSTEM ATP-BINDING PROTEIN PROV"/>
    <property type="match status" value="1"/>
</dbReference>
<keyword evidence="4 5" id="KW-0067">ATP-binding</keyword>
<sequence length="340" mass="37226">MTTPEAKLVCRNVWKLFGTDAASFLASHDGHTDAAAIAEAGLVGAVRQVDLDVHEGEIFVIMGLSGSGKSTLVRLMSRLIEPTGGDVLFKGENLLKVSQARMIEIRRHQMGMVFQHFALLPHLTVLDNVAFPLDIQGMNRAAREARAREMIDLVGLSGKEGAFPRQLSGGQQQRVGIARSLAVEPEIWFLDEPFSALDPLIRREMQDEFMRLQTKLHKTIVFITHDFDEAIRLADRIAIMKDGEIVQAGTPEEIVLTPATSYVAEFTKNVARAKVIRTRSLMVPVEGGHVEGPRVSARSTIADAAPMFLDGIVQLAITDDAGQVVGRLDREAVVSLMLQG</sequence>
<organism evidence="7 8">
    <name type="scientific">Hoeflea ulvae</name>
    <dbReference type="NCBI Taxonomy" id="2983764"/>
    <lineage>
        <taxon>Bacteria</taxon>
        <taxon>Pseudomonadati</taxon>
        <taxon>Pseudomonadota</taxon>
        <taxon>Alphaproteobacteria</taxon>
        <taxon>Hyphomicrobiales</taxon>
        <taxon>Rhizobiaceae</taxon>
        <taxon>Hoeflea</taxon>
    </lineage>
</organism>
<evidence type="ECO:0000256" key="3">
    <source>
        <dbReference type="ARBA" id="ARBA00022741"/>
    </source>
</evidence>
<evidence type="ECO:0000256" key="2">
    <source>
        <dbReference type="ARBA" id="ARBA00022448"/>
    </source>
</evidence>
<evidence type="ECO:0000313" key="7">
    <source>
        <dbReference type="EMBL" id="MCY0096694.1"/>
    </source>
</evidence>
<dbReference type="EC" id="7.6.2.9" evidence="5"/>
<dbReference type="GO" id="GO:0005524">
    <property type="term" value="F:ATP binding"/>
    <property type="evidence" value="ECO:0007669"/>
    <property type="project" value="UniProtKB-KW"/>
</dbReference>
<dbReference type="SUPFAM" id="SSF52540">
    <property type="entry name" value="P-loop containing nucleoside triphosphate hydrolases"/>
    <property type="match status" value="1"/>
</dbReference>
<dbReference type="InterPro" id="IPR027417">
    <property type="entry name" value="P-loop_NTPase"/>
</dbReference>
<comment type="subunit">
    <text evidence="5">The complex is probably composed of two ATP-binding proteins, two transmembrane proteins and a solute-binding protein.</text>
</comment>
<feature type="domain" description="ABC transporter" evidence="6">
    <location>
        <begin position="30"/>
        <end position="267"/>
    </location>
</feature>
<dbReference type="EMBL" id="JAOVZQ010000001">
    <property type="protein sequence ID" value="MCY0096694.1"/>
    <property type="molecule type" value="Genomic_DNA"/>
</dbReference>
<keyword evidence="5" id="KW-0997">Cell inner membrane</keyword>
<keyword evidence="3 5" id="KW-0547">Nucleotide-binding</keyword>
<keyword evidence="5" id="KW-0472">Membrane</keyword>
<keyword evidence="5" id="KW-1003">Cell membrane</keyword>
<comment type="similarity">
    <text evidence="1 5">Belongs to the ABC transporter superfamily.</text>
</comment>
<evidence type="ECO:0000256" key="4">
    <source>
        <dbReference type="ARBA" id="ARBA00022840"/>
    </source>
</evidence>
<dbReference type="PROSITE" id="PS50893">
    <property type="entry name" value="ABC_TRANSPORTER_2"/>
    <property type="match status" value="1"/>
</dbReference>
<name>A0ABT3YLB2_9HYPH</name>